<dbReference type="GO" id="GO:0006935">
    <property type="term" value="P:chemotaxis"/>
    <property type="evidence" value="ECO:0007669"/>
    <property type="project" value="UniProtKB-KW"/>
</dbReference>
<proteinExistence type="inferred from homology"/>
<dbReference type="Gene3D" id="1.10.287.950">
    <property type="entry name" value="Methyl-accepting chemotaxis protein"/>
    <property type="match status" value="1"/>
</dbReference>
<sequence>MIANNLLSNLTIGKKLGLGFAFAVVMMALVAGFGLFQARYIDNSLRNELLPQVMHQSKVVTIKGELAEAQLHLYGYKESTDPEVLAQGVALLKLAQDQVKEIIEQTDEKEVKENYSQILTLLSAMSDDLQTAGQFYEKLGLNENLGAKGRVRQAAHRMEAAFQKEEASLQVLHLMLRREEKDFLLRGGEQYLSKFNTTADRLAPKLKPESAAILKAYKEAFAELFILKNQAEEMSQNVDSAVLMGEALIENLVQQEAAETKEVNELINVQLQRANILLWLIAGLGLVGTMVFAVWFVRYLAGILQELIHGMDTSASQVAAASNEIAQSSQKLSEGATEQAASLEETSAAIEQMSAQTSDNAESSKRTAKEMEAIMVLVQEGAKNAKNASAIANQAKASAQGGVDTMNRINQAMGNIAESASKITDIIELINEITHQTKMLATNAAIEAARAGEQGKGFAVVANEVSKLAESSKAAAKEIATLIKESAKRAEGGYALAMQGQQNLNEILERSSEVETLMKQIAQSADQQAKRIEASGKEVNQITTATGEQANGIKEVSLSVVEMDQVTQANAANAEETAAAAEELSAQAQMLHDLVADLARQAGTKIGASTARRDQSTNRESHFSSKNRGQKTKNHSKPEPLELRPEDLTRVESTERRSSVKRIKPSEAIPMSEDFSEF</sequence>
<dbReference type="InterPro" id="IPR004089">
    <property type="entry name" value="MCPsignal_dom"/>
</dbReference>
<keyword evidence="4" id="KW-0175">Coiled coil</keyword>
<comment type="similarity">
    <text evidence="2">Belongs to the methyl-accepting chemotaxis (MCP) protein family.</text>
</comment>
<keyword evidence="6" id="KW-0472">Membrane</keyword>
<dbReference type="PROSITE" id="PS50111">
    <property type="entry name" value="CHEMOTAXIS_TRANSDUC_2"/>
    <property type="match status" value="1"/>
</dbReference>
<keyword evidence="6" id="KW-0812">Transmembrane</keyword>
<dbReference type="Proteomes" id="UP000178449">
    <property type="component" value="Unassembled WGS sequence"/>
</dbReference>
<dbReference type="SMART" id="SM00283">
    <property type="entry name" value="MA"/>
    <property type="match status" value="1"/>
</dbReference>
<dbReference type="PANTHER" id="PTHR43531">
    <property type="entry name" value="PROTEIN ICFG"/>
    <property type="match status" value="1"/>
</dbReference>
<evidence type="ECO:0000256" key="4">
    <source>
        <dbReference type="SAM" id="Coils"/>
    </source>
</evidence>
<dbReference type="STRING" id="1817772.A2527_03365"/>
<dbReference type="EMBL" id="MFNE01000010">
    <property type="protein sequence ID" value="OGG96609.1"/>
    <property type="molecule type" value="Genomic_DNA"/>
</dbReference>
<dbReference type="PANTHER" id="PTHR43531:SF11">
    <property type="entry name" value="METHYL-ACCEPTING CHEMOTAXIS PROTEIN 3"/>
    <property type="match status" value="1"/>
</dbReference>
<dbReference type="InterPro" id="IPR004090">
    <property type="entry name" value="Chemotax_Me-accpt_rcpt"/>
</dbReference>
<gene>
    <name evidence="8" type="ORF">A2527_03365</name>
</gene>
<organism evidence="8 9">
    <name type="scientific">Candidatus Lambdaproteobacteria bacterium RIFOXYD2_FULL_50_16</name>
    <dbReference type="NCBI Taxonomy" id="1817772"/>
    <lineage>
        <taxon>Bacteria</taxon>
        <taxon>Pseudomonadati</taxon>
        <taxon>Pseudomonadota</taxon>
        <taxon>Candidatus Lambdaproteobacteria</taxon>
    </lineage>
</organism>
<evidence type="ECO:0000313" key="8">
    <source>
        <dbReference type="EMBL" id="OGG96609.1"/>
    </source>
</evidence>
<evidence type="ECO:0000313" key="9">
    <source>
        <dbReference type="Proteomes" id="UP000178449"/>
    </source>
</evidence>
<keyword evidence="3" id="KW-0807">Transducer</keyword>
<protein>
    <recommendedName>
        <fullName evidence="7">Methyl-accepting transducer domain-containing protein</fullName>
    </recommendedName>
</protein>
<feature type="compositionally biased region" description="Basic and acidic residues" evidence="5">
    <location>
        <begin position="636"/>
        <end position="658"/>
    </location>
</feature>
<evidence type="ECO:0000259" key="7">
    <source>
        <dbReference type="PROSITE" id="PS50111"/>
    </source>
</evidence>
<evidence type="ECO:0000256" key="1">
    <source>
        <dbReference type="ARBA" id="ARBA00022500"/>
    </source>
</evidence>
<evidence type="ECO:0000256" key="2">
    <source>
        <dbReference type="ARBA" id="ARBA00029447"/>
    </source>
</evidence>
<dbReference type="AlphaFoldDB" id="A0A1F6GER9"/>
<evidence type="ECO:0000256" key="5">
    <source>
        <dbReference type="SAM" id="MobiDB-lite"/>
    </source>
</evidence>
<evidence type="ECO:0000256" key="3">
    <source>
        <dbReference type="PROSITE-ProRule" id="PRU00284"/>
    </source>
</evidence>
<dbReference type="GO" id="GO:0007165">
    <property type="term" value="P:signal transduction"/>
    <property type="evidence" value="ECO:0007669"/>
    <property type="project" value="UniProtKB-KW"/>
</dbReference>
<dbReference type="GO" id="GO:0016020">
    <property type="term" value="C:membrane"/>
    <property type="evidence" value="ECO:0007669"/>
    <property type="project" value="InterPro"/>
</dbReference>
<name>A0A1F6GER9_9PROT</name>
<reference evidence="8 9" key="1">
    <citation type="journal article" date="2016" name="Nat. Commun.">
        <title>Thousands of microbial genomes shed light on interconnected biogeochemical processes in an aquifer system.</title>
        <authorList>
            <person name="Anantharaman K."/>
            <person name="Brown C.T."/>
            <person name="Hug L.A."/>
            <person name="Sharon I."/>
            <person name="Castelle C.J."/>
            <person name="Probst A.J."/>
            <person name="Thomas B.C."/>
            <person name="Singh A."/>
            <person name="Wilkins M.J."/>
            <person name="Karaoz U."/>
            <person name="Brodie E.L."/>
            <person name="Williams K.H."/>
            <person name="Hubbard S.S."/>
            <person name="Banfield J.F."/>
        </authorList>
    </citation>
    <scope>NUCLEOTIDE SEQUENCE [LARGE SCALE GENOMIC DNA]</scope>
</reference>
<feature type="transmembrane region" description="Helical" evidence="6">
    <location>
        <begin position="16"/>
        <end position="36"/>
    </location>
</feature>
<dbReference type="Pfam" id="PF00015">
    <property type="entry name" value="MCPsignal"/>
    <property type="match status" value="1"/>
</dbReference>
<feature type="region of interest" description="Disordered" evidence="5">
    <location>
        <begin position="606"/>
        <end position="678"/>
    </location>
</feature>
<feature type="coiled-coil region" evidence="4">
    <location>
        <begin position="571"/>
        <end position="601"/>
    </location>
</feature>
<accession>A0A1F6GER9</accession>
<feature type="region of interest" description="Disordered" evidence="5">
    <location>
        <begin position="329"/>
        <end position="366"/>
    </location>
</feature>
<keyword evidence="6" id="KW-1133">Transmembrane helix</keyword>
<dbReference type="SUPFAM" id="SSF58104">
    <property type="entry name" value="Methyl-accepting chemotaxis protein (MCP) signaling domain"/>
    <property type="match status" value="1"/>
</dbReference>
<dbReference type="GO" id="GO:0004888">
    <property type="term" value="F:transmembrane signaling receptor activity"/>
    <property type="evidence" value="ECO:0007669"/>
    <property type="project" value="InterPro"/>
</dbReference>
<dbReference type="InterPro" id="IPR051310">
    <property type="entry name" value="MCP_chemotaxis"/>
</dbReference>
<feature type="compositionally biased region" description="Basic and acidic residues" evidence="5">
    <location>
        <begin position="611"/>
        <end position="623"/>
    </location>
</feature>
<evidence type="ECO:0000256" key="6">
    <source>
        <dbReference type="SAM" id="Phobius"/>
    </source>
</evidence>
<feature type="domain" description="Methyl-accepting transducer" evidence="7">
    <location>
        <begin position="314"/>
        <end position="585"/>
    </location>
</feature>
<comment type="caution">
    <text evidence="8">The sequence shown here is derived from an EMBL/GenBank/DDBJ whole genome shotgun (WGS) entry which is preliminary data.</text>
</comment>
<keyword evidence="1" id="KW-0145">Chemotaxis</keyword>
<feature type="transmembrane region" description="Helical" evidence="6">
    <location>
        <begin position="276"/>
        <end position="297"/>
    </location>
</feature>
<dbReference type="PRINTS" id="PR00260">
    <property type="entry name" value="CHEMTRNSDUCR"/>
</dbReference>